<accession>A0A0G0Q454</accession>
<dbReference type="AlphaFoldDB" id="A0A0G0Q454"/>
<feature type="transmembrane region" description="Helical" evidence="1">
    <location>
        <begin position="59"/>
        <end position="83"/>
    </location>
</feature>
<dbReference type="PANTHER" id="PTHR37938">
    <property type="entry name" value="BLL0215 PROTEIN"/>
    <property type="match status" value="1"/>
</dbReference>
<dbReference type="InterPro" id="IPR005182">
    <property type="entry name" value="YdbS-like_PH"/>
</dbReference>
<keyword evidence="1" id="KW-1133">Transmembrane helix</keyword>
<proteinExistence type="predicted"/>
<reference evidence="3 4" key="1">
    <citation type="journal article" date="2015" name="Nature">
        <title>rRNA introns, odd ribosomes, and small enigmatic genomes across a large radiation of phyla.</title>
        <authorList>
            <person name="Brown C.T."/>
            <person name="Hug L.A."/>
            <person name="Thomas B.C."/>
            <person name="Sharon I."/>
            <person name="Castelle C.J."/>
            <person name="Singh A."/>
            <person name="Wilkins M.J."/>
            <person name="Williams K.H."/>
            <person name="Banfield J.F."/>
        </authorList>
    </citation>
    <scope>NUCLEOTIDE SEQUENCE [LARGE SCALE GENOMIC DNA]</scope>
</reference>
<feature type="domain" description="YdbS-like PH" evidence="2">
    <location>
        <begin position="91"/>
        <end position="165"/>
    </location>
</feature>
<evidence type="ECO:0000256" key="1">
    <source>
        <dbReference type="SAM" id="Phobius"/>
    </source>
</evidence>
<sequence length="179" mass="20735">MGIGKLFKQKGYEKIEYIIRRHWVTFLPVIIFFIILLALPLGLYWLVLNTLSALFQNPIYYTAGVLLAGIYYLSIILFFYTYFVAFHLDLWVITNDRLLDVQQKTLFARTVSEVDLYQIQDASSEVHGILPSIFNYGNIILQTAGPVPKFVFRNVANPNKLRETILNLASEDKKFHNQP</sequence>
<evidence type="ECO:0000313" key="3">
    <source>
        <dbReference type="EMBL" id="KKR34923.1"/>
    </source>
</evidence>
<keyword evidence="1" id="KW-0472">Membrane</keyword>
<gene>
    <name evidence="3" type="ORF">UT67_C0005G0035</name>
</gene>
<dbReference type="PANTHER" id="PTHR37938:SF1">
    <property type="entry name" value="BLL0215 PROTEIN"/>
    <property type="match status" value="1"/>
</dbReference>
<evidence type="ECO:0000313" key="4">
    <source>
        <dbReference type="Proteomes" id="UP000034855"/>
    </source>
</evidence>
<dbReference type="STRING" id="1619037.UT67_C0005G0035"/>
<keyword evidence="1" id="KW-0812">Transmembrane</keyword>
<dbReference type="Proteomes" id="UP000034855">
    <property type="component" value="Unassembled WGS sequence"/>
</dbReference>
<feature type="transmembrane region" description="Helical" evidence="1">
    <location>
        <begin position="23"/>
        <end position="47"/>
    </location>
</feature>
<dbReference type="EMBL" id="LBXR01000005">
    <property type="protein sequence ID" value="KKR34923.1"/>
    <property type="molecule type" value="Genomic_DNA"/>
</dbReference>
<dbReference type="Pfam" id="PF03703">
    <property type="entry name" value="bPH_2"/>
    <property type="match status" value="1"/>
</dbReference>
<comment type="caution">
    <text evidence="3">The sequence shown here is derived from an EMBL/GenBank/DDBJ whole genome shotgun (WGS) entry which is preliminary data.</text>
</comment>
<organism evidence="3 4">
    <name type="scientific">Candidatus Magasanikbacteria bacterium GW2011_GWA2_40_10</name>
    <dbReference type="NCBI Taxonomy" id="1619037"/>
    <lineage>
        <taxon>Bacteria</taxon>
        <taxon>Candidatus Magasanikiibacteriota</taxon>
    </lineage>
</organism>
<protein>
    <recommendedName>
        <fullName evidence="2">YdbS-like PH domain-containing protein</fullName>
    </recommendedName>
</protein>
<evidence type="ECO:0000259" key="2">
    <source>
        <dbReference type="Pfam" id="PF03703"/>
    </source>
</evidence>
<name>A0A0G0Q454_9BACT</name>